<dbReference type="Proteomes" id="UP000755654">
    <property type="component" value="Unassembled WGS sequence"/>
</dbReference>
<protein>
    <submittedName>
        <fullName evidence="1">Site-specific DNA-methyltransferase</fullName>
    </submittedName>
</protein>
<evidence type="ECO:0000313" key="2">
    <source>
        <dbReference type="Proteomes" id="UP000755654"/>
    </source>
</evidence>
<evidence type="ECO:0000313" key="1">
    <source>
        <dbReference type="EMBL" id="MBU2761421.1"/>
    </source>
</evidence>
<organism evidence="1 2">
    <name type="scientific">Acidithiobacillus sulfurivorans</name>
    <dbReference type="NCBI Taxonomy" id="1958756"/>
    <lineage>
        <taxon>Bacteria</taxon>
        <taxon>Pseudomonadati</taxon>
        <taxon>Pseudomonadota</taxon>
        <taxon>Acidithiobacillia</taxon>
        <taxon>Acidithiobacillales</taxon>
        <taxon>Acidithiobacillaceae</taxon>
        <taxon>Acidithiobacillus</taxon>
    </lineage>
</organism>
<dbReference type="PROSITE" id="PS00092">
    <property type="entry name" value="N6_MTASE"/>
    <property type="match status" value="1"/>
</dbReference>
<reference evidence="1 2" key="1">
    <citation type="journal article" date="2021" name="ISME J.">
        <title>Genomic evolution of the class Acidithiobacillia: deep-branching Proteobacteria living in extreme acidic conditions.</title>
        <authorList>
            <person name="Moya-Beltran A."/>
            <person name="Beard S."/>
            <person name="Rojas-Villalobos C."/>
            <person name="Issotta F."/>
            <person name="Gallardo Y."/>
            <person name="Ulloa R."/>
            <person name="Giaveno A."/>
            <person name="Degli Esposti M."/>
            <person name="Johnson D.B."/>
            <person name="Quatrini R."/>
        </authorList>
    </citation>
    <scope>NUCLEOTIDE SEQUENCE [LARGE SCALE GENOMIC DNA]</scope>
    <source>
        <strain evidence="1 2">RW2</strain>
    </source>
</reference>
<sequence>MYTKENRNILEGDLLSILPSLPDNHFDAVLCDPPYHLTQNSRGG</sequence>
<dbReference type="SUPFAM" id="SSF53335">
    <property type="entry name" value="S-adenosyl-L-methionine-dependent methyltransferases"/>
    <property type="match status" value="1"/>
</dbReference>
<dbReference type="InterPro" id="IPR029063">
    <property type="entry name" value="SAM-dependent_MTases_sf"/>
</dbReference>
<name>A0ABS6A2I1_9PROT</name>
<accession>A0ABS6A2I1</accession>
<dbReference type="EMBL" id="JAAOMP010000159">
    <property type="protein sequence ID" value="MBU2761421.1"/>
    <property type="molecule type" value="Genomic_DNA"/>
</dbReference>
<dbReference type="InterPro" id="IPR002052">
    <property type="entry name" value="DNA_methylase_N6_adenine_CS"/>
</dbReference>
<dbReference type="Gene3D" id="3.40.50.150">
    <property type="entry name" value="Vaccinia Virus protein VP39"/>
    <property type="match status" value="1"/>
</dbReference>
<gene>
    <name evidence="1" type="ORF">HAP95_14900</name>
</gene>
<keyword evidence="2" id="KW-1185">Reference proteome</keyword>
<proteinExistence type="predicted"/>
<feature type="non-terminal residue" evidence="1">
    <location>
        <position position="44"/>
    </location>
</feature>
<comment type="caution">
    <text evidence="1">The sequence shown here is derived from an EMBL/GenBank/DDBJ whole genome shotgun (WGS) entry which is preliminary data.</text>
</comment>